<proteinExistence type="predicted"/>
<evidence type="ECO:0000313" key="1">
    <source>
        <dbReference type="EMBL" id="EFH81050.1"/>
    </source>
</evidence>
<dbReference type="EMBL" id="ADVG01000004">
    <property type="protein sequence ID" value="EFH81050.1"/>
    <property type="molecule type" value="Genomic_DNA"/>
</dbReference>
<name>D6U346_KTERA</name>
<reference evidence="1 2" key="1">
    <citation type="journal article" date="2011" name="Stand. Genomic Sci.">
        <title>Non-contiguous finished genome sequence and contextual data of the filamentous soil bacterium Ktedonobacter racemifer type strain (SOSP1-21).</title>
        <authorList>
            <person name="Chang Y.J."/>
            <person name="Land M."/>
            <person name="Hauser L."/>
            <person name="Chertkov O."/>
            <person name="Del Rio T.G."/>
            <person name="Nolan M."/>
            <person name="Copeland A."/>
            <person name="Tice H."/>
            <person name="Cheng J.F."/>
            <person name="Lucas S."/>
            <person name="Han C."/>
            <person name="Goodwin L."/>
            <person name="Pitluck S."/>
            <person name="Ivanova N."/>
            <person name="Ovchinikova G."/>
            <person name="Pati A."/>
            <person name="Chen A."/>
            <person name="Palaniappan K."/>
            <person name="Mavromatis K."/>
            <person name="Liolios K."/>
            <person name="Brettin T."/>
            <person name="Fiebig A."/>
            <person name="Rohde M."/>
            <person name="Abt B."/>
            <person name="Goker M."/>
            <person name="Detter J.C."/>
            <person name="Woyke T."/>
            <person name="Bristow J."/>
            <person name="Eisen J.A."/>
            <person name="Markowitz V."/>
            <person name="Hugenholtz P."/>
            <person name="Kyrpides N.C."/>
            <person name="Klenk H.P."/>
            <person name="Lapidus A."/>
        </authorList>
    </citation>
    <scope>NUCLEOTIDE SEQUENCE [LARGE SCALE GENOMIC DNA]</scope>
    <source>
        <strain evidence="2">DSM 44963</strain>
    </source>
</reference>
<dbReference type="Proteomes" id="UP000004508">
    <property type="component" value="Unassembled WGS sequence"/>
</dbReference>
<organism evidence="1 2">
    <name type="scientific">Ktedonobacter racemifer DSM 44963</name>
    <dbReference type="NCBI Taxonomy" id="485913"/>
    <lineage>
        <taxon>Bacteria</taxon>
        <taxon>Bacillati</taxon>
        <taxon>Chloroflexota</taxon>
        <taxon>Ktedonobacteria</taxon>
        <taxon>Ktedonobacterales</taxon>
        <taxon>Ktedonobacteraceae</taxon>
        <taxon>Ktedonobacter</taxon>
    </lineage>
</organism>
<dbReference type="AlphaFoldDB" id="D6U346"/>
<protein>
    <submittedName>
        <fullName evidence="1">Uncharacterized protein</fullName>
    </submittedName>
</protein>
<dbReference type="STRING" id="485913.Krac_1721"/>
<comment type="caution">
    <text evidence="1">The sequence shown here is derived from an EMBL/GenBank/DDBJ whole genome shotgun (WGS) entry which is preliminary data.</text>
</comment>
<gene>
    <name evidence="1" type="ORF">Krac_1721</name>
</gene>
<keyword evidence="2" id="KW-1185">Reference proteome</keyword>
<dbReference type="InParanoid" id="D6U346"/>
<sequence>MRKLIVSEWITDTIMHDLEHKAELARTIISSSRSQL</sequence>
<evidence type="ECO:0000313" key="2">
    <source>
        <dbReference type="Proteomes" id="UP000004508"/>
    </source>
</evidence>
<accession>D6U346</accession>